<dbReference type="GO" id="GO:0016787">
    <property type="term" value="F:hydrolase activity"/>
    <property type="evidence" value="ECO:0007669"/>
    <property type="project" value="InterPro"/>
</dbReference>
<feature type="domain" description="Calcineurin-like phosphoesterase" evidence="1">
    <location>
        <begin position="1"/>
        <end position="208"/>
    </location>
</feature>
<dbReference type="PANTHER" id="PTHR43143">
    <property type="entry name" value="METALLOPHOSPHOESTERASE, CALCINEURIN SUPERFAMILY"/>
    <property type="match status" value="1"/>
</dbReference>
<dbReference type="InterPro" id="IPR051918">
    <property type="entry name" value="STPP_CPPED1"/>
</dbReference>
<gene>
    <name evidence="2" type="ORF">HMPREF0216_00802</name>
</gene>
<dbReference type="AlphaFoldDB" id="L1QKJ0"/>
<evidence type="ECO:0000313" key="3">
    <source>
        <dbReference type="Proteomes" id="UP000010420"/>
    </source>
</evidence>
<dbReference type="HOGENOM" id="CLU_069120_0_0_9"/>
<dbReference type="Gene3D" id="3.60.21.10">
    <property type="match status" value="1"/>
</dbReference>
<comment type="caution">
    <text evidence="2">The sequence shown here is derived from an EMBL/GenBank/DDBJ whole genome shotgun (WGS) entry which is preliminary data.</text>
</comment>
<sequence>MRFIVFGDSKGKENGINKKILNSILNESSRLNPKPDFVIVLGDSIAGGDNPNILLTQINDFRNIVASYYPNKPLIPIVGNHEVNINPSDETLEQLFSKCYADLKVTNYLEGYNKTVYYMDFPECRLIVLNSFHYGEIHRITNNQLKWFKESCAENNKRKLVFVHSPAFPTGAHLGHCLDLYPKYRDEFWSIVDEYNIKVVFSSHEHNYSRRIINNKNSIYQIISGGGGEKLKNKYSSKSGVIIPPIAVYHFVVVDLNSTFIKISSINLKGKVLDEFII</sequence>
<dbReference type="STRING" id="545697.HMPREF0216_00802"/>
<dbReference type="Pfam" id="PF00149">
    <property type="entry name" value="Metallophos"/>
    <property type="match status" value="1"/>
</dbReference>
<dbReference type="PATRIC" id="fig|545697.3.peg.789"/>
<dbReference type="EMBL" id="AMEZ01000024">
    <property type="protein sequence ID" value="EKY28451.1"/>
    <property type="molecule type" value="Genomic_DNA"/>
</dbReference>
<reference evidence="2 3" key="1">
    <citation type="submission" date="2012-05" db="EMBL/GenBank/DDBJ databases">
        <authorList>
            <person name="Weinstock G."/>
            <person name="Sodergren E."/>
            <person name="Lobos E.A."/>
            <person name="Fulton L."/>
            <person name="Fulton R."/>
            <person name="Courtney L."/>
            <person name="Fronick C."/>
            <person name="O'Laughlin M."/>
            <person name="Godfrey J."/>
            <person name="Wilson R.M."/>
            <person name="Miner T."/>
            <person name="Farmer C."/>
            <person name="Delehaunty K."/>
            <person name="Cordes M."/>
            <person name="Minx P."/>
            <person name="Tomlinson C."/>
            <person name="Chen J."/>
            <person name="Wollam A."/>
            <person name="Pepin K.H."/>
            <person name="Bhonagiri V."/>
            <person name="Zhang X."/>
            <person name="Suruliraj S."/>
            <person name="Warren W."/>
            <person name="Mitreva M."/>
            <person name="Mardis E.R."/>
            <person name="Wilson R.K."/>
        </authorList>
    </citation>
    <scope>NUCLEOTIDE SEQUENCE [LARGE SCALE GENOMIC DNA]</scope>
    <source>
        <strain evidence="2 3">DSM 1785</strain>
    </source>
</reference>
<name>L1QKJ0_9CLOT</name>
<dbReference type="OrthoDB" id="9809781at2"/>
<protein>
    <submittedName>
        <fullName evidence="2">Ser/Thr phosphatase family protein</fullName>
    </submittedName>
</protein>
<proteinExistence type="predicted"/>
<dbReference type="InterPro" id="IPR004843">
    <property type="entry name" value="Calcineurin-like_PHP"/>
</dbReference>
<dbReference type="PANTHER" id="PTHR43143:SF1">
    <property type="entry name" value="SERINE_THREONINE-PROTEIN PHOSPHATASE CPPED1"/>
    <property type="match status" value="1"/>
</dbReference>
<keyword evidence="3" id="KW-1185">Reference proteome</keyword>
<dbReference type="eggNOG" id="COG1409">
    <property type="taxonomic scope" value="Bacteria"/>
</dbReference>
<dbReference type="Proteomes" id="UP000010420">
    <property type="component" value="Unassembled WGS sequence"/>
</dbReference>
<dbReference type="InterPro" id="IPR029052">
    <property type="entry name" value="Metallo-depent_PP-like"/>
</dbReference>
<evidence type="ECO:0000313" key="2">
    <source>
        <dbReference type="EMBL" id="EKY28451.1"/>
    </source>
</evidence>
<dbReference type="RefSeq" id="WP_005211278.1">
    <property type="nucleotide sequence ID" value="NZ_KB291616.1"/>
</dbReference>
<evidence type="ECO:0000259" key="1">
    <source>
        <dbReference type="Pfam" id="PF00149"/>
    </source>
</evidence>
<organism evidence="2 3">
    <name type="scientific">Clostridium celatum DSM 1785</name>
    <dbReference type="NCBI Taxonomy" id="545697"/>
    <lineage>
        <taxon>Bacteria</taxon>
        <taxon>Bacillati</taxon>
        <taxon>Bacillota</taxon>
        <taxon>Clostridia</taxon>
        <taxon>Eubacteriales</taxon>
        <taxon>Clostridiaceae</taxon>
        <taxon>Clostridium</taxon>
    </lineage>
</organism>
<accession>L1QKJ0</accession>
<dbReference type="SUPFAM" id="SSF56300">
    <property type="entry name" value="Metallo-dependent phosphatases"/>
    <property type="match status" value="1"/>
</dbReference>